<dbReference type="GO" id="GO:0004497">
    <property type="term" value="F:monooxygenase activity"/>
    <property type="evidence" value="ECO:0007669"/>
    <property type="project" value="UniProtKB-KW"/>
</dbReference>
<keyword evidence="5" id="KW-0274">FAD</keyword>
<dbReference type="PANTHER" id="PTHR43876">
    <property type="entry name" value="UBIQUINONE BIOSYNTHESIS MONOOXYGENASE COQ6, MITOCHONDRIAL"/>
    <property type="match status" value="1"/>
</dbReference>
<dbReference type="SUPFAM" id="SSF51905">
    <property type="entry name" value="FAD/NAD(P)-binding domain"/>
    <property type="match status" value="1"/>
</dbReference>
<evidence type="ECO:0000256" key="5">
    <source>
        <dbReference type="ARBA" id="ARBA00022827"/>
    </source>
</evidence>
<keyword evidence="10" id="KW-1185">Reference proteome</keyword>
<dbReference type="GO" id="GO:0071949">
    <property type="term" value="F:FAD binding"/>
    <property type="evidence" value="ECO:0007669"/>
    <property type="project" value="InterPro"/>
</dbReference>
<name>A0A5C7A4B9_9GAMM</name>
<dbReference type="RefSeq" id="WP_147220990.1">
    <property type="nucleotide sequence ID" value="NZ_CAJGYY010000001.1"/>
</dbReference>
<dbReference type="InterPro" id="IPR002938">
    <property type="entry name" value="FAD-bd"/>
</dbReference>
<dbReference type="InterPro" id="IPR051205">
    <property type="entry name" value="UbiH/COQ6_monooxygenase"/>
</dbReference>
<evidence type="ECO:0000256" key="1">
    <source>
        <dbReference type="ARBA" id="ARBA00001974"/>
    </source>
</evidence>
<comment type="cofactor">
    <cofactor evidence="1">
        <name>FAD</name>
        <dbReference type="ChEBI" id="CHEBI:57692"/>
    </cofactor>
</comment>
<dbReference type="GO" id="GO:0016705">
    <property type="term" value="F:oxidoreductase activity, acting on paired donors, with incorporation or reduction of molecular oxygen"/>
    <property type="evidence" value="ECO:0007669"/>
    <property type="project" value="InterPro"/>
</dbReference>
<dbReference type="GO" id="GO:0006744">
    <property type="term" value="P:ubiquinone biosynthetic process"/>
    <property type="evidence" value="ECO:0007669"/>
    <property type="project" value="UniProtKB-UniPathway"/>
</dbReference>
<evidence type="ECO:0000313" key="10">
    <source>
        <dbReference type="Proteomes" id="UP000321903"/>
    </source>
</evidence>
<dbReference type="PROSITE" id="PS01304">
    <property type="entry name" value="UBIH"/>
    <property type="match status" value="1"/>
</dbReference>
<evidence type="ECO:0000256" key="7">
    <source>
        <dbReference type="ARBA" id="ARBA00023033"/>
    </source>
</evidence>
<sequence>MKNNHTLIIGGGIVGASLALKLAQAKCPVTLIDASPKQNEVDWAARLAQRDARVYALSLASIGLLKEVGAWQKIAASERKADYSQMQVWQRNGIGELKFGDERLGNGDNASPKLLGSMVEPFVIEYALWQRMQEEDVSSYLTVIAGQKVVAMDWLGSEKGYRVTLEDGKSIEAALLVGADGRGSFVRRQAGIELDTLDYKQTAICCAIQTAKPHQATARQAMLPTGTLALLPLADITAEDKASPQHWQSIVWTLPRNQALALIEEDPQVIADKLAAASTYELGAISQIESIASFPLAAQQAKSYVADNLVLIGDAAHGVHPLAGQGLNLGMLDVQALSAQLENDFARSSGKLWGTNQTLRMYERLRRPHNSLMMHSFSALNWLFAGEFAQLRPVQQIRNEGMYRVSKMKPLMRLFAKQASGV</sequence>
<evidence type="ECO:0000256" key="6">
    <source>
        <dbReference type="ARBA" id="ARBA00023002"/>
    </source>
</evidence>
<keyword evidence="7" id="KW-0503">Monooxygenase</keyword>
<keyword evidence="6" id="KW-0560">Oxidoreductase</keyword>
<evidence type="ECO:0000259" key="8">
    <source>
        <dbReference type="Pfam" id="PF01494"/>
    </source>
</evidence>
<protein>
    <submittedName>
        <fullName evidence="9">FAD-dependent oxidoreductase</fullName>
    </submittedName>
</protein>
<evidence type="ECO:0000313" key="9">
    <source>
        <dbReference type="EMBL" id="TXD97464.1"/>
    </source>
</evidence>
<evidence type="ECO:0000256" key="2">
    <source>
        <dbReference type="ARBA" id="ARBA00004749"/>
    </source>
</evidence>
<dbReference type="InterPro" id="IPR036188">
    <property type="entry name" value="FAD/NAD-bd_sf"/>
</dbReference>
<dbReference type="Gene3D" id="3.50.50.60">
    <property type="entry name" value="FAD/NAD(P)-binding domain"/>
    <property type="match status" value="2"/>
</dbReference>
<dbReference type="InterPro" id="IPR010971">
    <property type="entry name" value="UbiH/COQ6"/>
</dbReference>
<dbReference type="PANTHER" id="PTHR43876:SF7">
    <property type="entry name" value="UBIQUINONE BIOSYNTHESIS MONOOXYGENASE COQ6, MITOCHONDRIAL"/>
    <property type="match status" value="1"/>
</dbReference>
<organism evidence="9 10">
    <name type="scientific">Psychrobacter frigidicola</name>
    <dbReference type="NCBI Taxonomy" id="45611"/>
    <lineage>
        <taxon>Bacteria</taxon>
        <taxon>Pseudomonadati</taxon>
        <taxon>Pseudomonadota</taxon>
        <taxon>Gammaproteobacteria</taxon>
        <taxon>Moraxellales</taxon>
        <taxon>Moraxellaceae</taxon>
        <taxon>Psychrobacter</taxon>
    </lineage>
</organism>
<dbReference type="InterPro" id="IPR018168">
    <property type="entry name" value="Ubi_Hdrlase_CS"/>
</dbReference>
<feature type="domain" description="FAD-binding" evidence="8">
    <location>
        <begin position="6"/>
        <end position="370"/>
    </location>
</feature>
<dbReference type="OrthoDB" id="9769565at2"/>
<dbReference type="EMBL" id="VORZ01000001">
    <property type="protein sequence ID" value="TXD97464.1"/>
    <property type="molecule type" value="Genomic_DNA"/>
</dbReference>
<keyword evidence="4" id="KW-0285">Flavoprotein</keyword>
<accession>A0A5C7A4B9</accession>
<dbReference type="PRINTS" id="PR00420">
    <property type="entry name" value="RNGMNOXGNASE"/>
</dbReference>
<comment type="caution">
    <text evidence="9">The sequence shown here is derived from an EMBL/GenBank/DDBJ whole genome shotgun (WGS) entry which is preliminary data.</text>
</comment>
<gene>
    <name evidence="9" type="ORF">ES754_00250</name>
</gene>
<comment type="similarity">
    <text evidence="3">Belongs to the UbiH/COQ6 family.</text>
</comment>
<dbReference type="Proteomes" id="UP000321903">
    <property type="component" value="Unassembled WGS sequence"/>
</dbReference>
<dbReference type="UniPathway" id="UPA00232"/>
<dbReference type="Pfam" id="PF01494">
    <property type="entry name" value="FAD_binding_3"/>
    <property type="match status" value="1"/>
</dbReference>
<reference evidence="9 10" key="1">
    <citation type="submission" date="2019-08" db="EMBL/GenBank/DDBJ databases">
        <title>Genome sequence of Psychrobacter frigidicola ACAM304 (type strain).</title>
        <authorList>
            <person name="Bowman J.P."/>
        </authorList>
    </citation>
    <scope>NUCLEOTIDE SEQUENCE [LARGE SCALE GENOMIC DNA]</scope>
    <source>
        <strain evidence="9 10">ACAM 304</strain>
    </source>
</reference>
<dbReference type="AlphaFoldDB" id="A0A5C7A4B9"/>
<proteinExistence type="inferred from homology"/>
<evidence type="ECO:0000256" key="4">
    <source>
        <dbReference type="ARBA" id="ARBA00022630"/>
    </source>
</evidence>
<dbReference type="NCBIfam" id="TIGR01988">
    <property type="entry name" value="Ubi-OHases"/>
    <property type="match status" value="1"/>
</dbReference>
<comment type="pathway">
    <text evidence="2">Cofactor biosynthesis; ubiquinone biosynthesis.</text>
</comment>
<evidence type="ECO:0000256" key="3">
    <source>
        <dbReference type="ARBA" id="ARBA00005349"/>
    </source>
</evidence>